<evidence type="ECO:0000256" key="2">
    <source>
        <dbReference type="ARBA" id="ARBA00012247"/>
    </source>
</evidence>
<dbReference type="Gene3D" id="3.20.20.190">
    <property type="entry name" value="Phosphatidylinositol (PI) phosphodiesterase"/>
    <property type="match status" value="1"/>
</dbReference>
<dbReference type="CDD" id="cd08602">
    <property type="entry name" value="GDPD_ScGlpQ1_like"/>
    <property type="match status" value="1"/>
</dbReference>
<keyword evidence="4" id="KW-0319">Glycerol metabolism</keyword>
<dbReference type="GO" id="GO:0006071">
    <property type="term" value="P:glycerol metabolic process"/>
    <property type="evidence" value="ECO:0007669"/>
    <property type="project" value="UniProtKB-KW"/>
</dbReference>
<dbReference type="Proteomes" id="UP000460435">
    <property type="component" value="Unassembled WGS sequence"/>
</dbReference>
<dbReference type="Pfam" id="PF03009">
    <property type="entry name" value="GDPD"/>
    <property type="match status" value="1"/>
</dbReference>
<dbReference type="SUPFAM" id="SSF51695">
    <property type="entry name" value="PLC-like phosphodiesterases"/>
    <property type="match status" value="1"/>
</dbReference>
<dbReference type="GO" id="GO:0006629">
    <property type="term" value="P:lipid metabolic process"/>
    <property type="evidence" value="ECO:0007669"/>
    <property type="project" value="InterPro"/>
</dbReference>
<keyword evidence="11" id="KW-1185">Reference proteome</keyword>
<evidence type="ECO:0000256" key="8">
    <source>
        <dbReference type="SAM" id="SignalP"/>
    </source>
</evidence>
<evidence type="ECO:0000313" key="11">
    <source>
        <dbReference type="Proteomes" id="UP000460435"/>
    </source>
</evidence>
<protein>
    <recommendedName>
        <fullName evidence="2">glycerophosphodiester phosphodiesterase</fullName>
        <ecNumber evidence="2">3.1.4.46</ecNumber>
    </recommendedName>
</protein>
<feature type="signal peptide" evidence="8">
    <location>
        <begin position="1"/>
        <end position="20"/>
    </location>
</feature>
<feature type="domain" description="GP-PDE" evidence="9">
    <location>
        <begin position="51"/>
        <end position="376"/>
    </location>
</feature>
<evidence type="ECO:0000256" key="4">
    <source>
        <dbReference type="ARBA" id="ARBA00022798"/>
    </source>
</evidence>
<dbReference type="RefSeq" id="WP_162449742.1">
    <property type="nucleotide sequence ID" value="NZ_WLZY01000002.1"/>
</dbReference>
<evidence type="ECO:0000313" key="10">
    <source>
        <dbReference type="EMBL" id="NDL57058.1"/>
    </source>
</evidence>
<keyword evidence="3 8" id="KW-0732">Signal</keyword>
<dbReference type="PROSITE" id="PS51704">
    <property type="entry name" value="GP_PDE"/>
    <property type="match status" value="1"/>
</dbReference>
<dbReference type="EC" id="3.1.4.46" evidence="2"/>
<feature type="compositionally biased region" description="Polar residues" evidence="7">
    <location>
        <begin position="29"/>
        <end position="46"/>
    </location>
</feature>
<dbReference type="GO" id="GO:0042597">
    <property type="term" value="C:periplasmic space"/>
    <property type="evidence" value="ECO:0007669"/>
    <property type="project" value="TreeGrafter"/>
</dbReference>
<gene>
    <name evidence="10" type="ORF">F7O44_08255</name>
</gene>
<sequence length="384" mass="41949">MPFRRPLHAVIASAAAVAIAVPPAGSNPEPISTSAAPKQASASGQAMDQRPIVFAHRGASGYRPEHTIEAYEFAIQMGSDALEPDLVATKDGVLVARHEPWLGHTTDVADRPEFADRQTTKTVSGRLIEDEWFAEDFTLAELKTLRAVEPLQDIRQHNTIYDGRFEIATFQEIIDLAKKASRGGRQIGLFPETKHPTYFRSIGLPLEEPLIDIIKRNGLNRVNGPVLVQSFEPTSLRKLDDALKVPVVQAITTSGAPYDTIANGEGPTYADMVTPEGLEEIATYADWIGPNKNLVIPRESDGSLGEPSSLVADAKAAGLDVMAWTFRNENQYLPTDLRWGDDPGDYGDAFAEFQAFFEAGVEGVWADNPDTAMMARDDFLNGQD</sequence>
<evidence type="ECO:0000256" key="1">
    <source>
        <dbReference type="ARBA" id="ARBA00007277"/>
    </source>
</evidence>
<accession>A0A7K3M3P1</accession>
<dbReference type="PANTHER" id="PTHR43620">
    <property type="entry name" value="GLYCEROPHOSPHORYL DIESTER PHOSPHODIESTERASE"/>
    <property type="match status" value="1"/>
</dbReference>
<dbReference type="InterPro" id="IPR017946">
    <property type="entry name" value="PLC-like_Pdiesterase_TIM-brl"/>
</dbReference>
<evidence type="ECO:0000256" key="5">
    <source>
        <dbReference type="ARBA" id="ARBA00022801"/>
    </source>
</evidence>
<evidence type="ECO:0000259" key="9">
    <source>
        <dbReference type="PROSITE" id="PS51704"/>
    </source>
</evidence>
<evidence type="ECO:0000256" key="7">
    <source>
        <dbReference type="SAM" id="MobiDB-lite"/>
    </source>
</evidence>
<comment type="caution">
    <text evidence="10">The sequence shown here is derived from an EMBL/GenBank/DDBJ whole genome shotgun (WGS) entry which is preliminary data.</text>
</comment>
<dbReference type="AlphaFoldDB" id="A0A7K3M3P1"/>
<dbReference type="EMBL" id="WLZY01000002">
    <property type="protein sequence ID" value="NDL57058.1"/>
    <property type="molecule type" value="Genomic_DNA"/>
</dbReference>
<proteinExistence type="inferred from homology"/>
<reference evidence="10 11" key="1">
    <citation type="submission" date="2019-11" db="EMBL/GenBank/DDBJ databases">
        <authorList>
            <person name="Li X.-J."/>
            <person name="Feng X.-M."/>
        </authorList>
    </citation>
    <scope>NUCLEOTIDE SEQUENCE [LARGE SCALE GENOMIC DNA]</scope>
    <source>
        <strain evidence="10 11">XMNu-373</strain>
    </source>
</reference>
<evidence type="ECO:0000256" key="6">
    <source>
        <dbReference type="ARBA" id="ARBA00047512"/>
    </source>
</evidence>
<comment type="catalytic activity">
    <reaction evidence="6">
        <text>a sn-glycero-3-phosphodiester + H2O = an alcohol + sn-glycerol 3-phosphate + H(+)</text>
        <dbReference type="Rhea" id="RHEA:12969"/>
        <dbReference type="ChEBI" id="CHEBI:15377"/>
        <dbReference type="ChEBI" id="CHEBI:15378"/>
        <dbReference type="ChEBI" id="CHEBI:30879"/>
        <dbReference type="ChEBI" id="CHEBI:57597"/>
        <dbReference type="ChEBI" id="CHEBI:83408"/>
        <dbReference type="EC" id="3.1.4.46"/>
    </reaction>
</comment>
<comment type="similarity">
    <text evidence="1">Belongs to the glycerophosphoryl diester phosphodiesterase family.</text>
</comment>
<feature type="chain" id="PRO_5039168709" description="glycerophosphodiester phosphodiesterase" evidence="8">
    <location>
        <begin position="21"/>
        <end position="384"/>
    </location>
</feature>
<evidence type="ECO:0000256" key="3">
    <source>
        <dbReference type="ARBA" id="ARBA00022729"/>
    </source>
</evidence>
<feature type="region of interest" description="Disordered" evidence="7">
    <location>
        <begin position="26"/>
        <end position="47"/>
    </location>
</feature>
<name>A0A7K3M3P1_9ACTN</name>
<keyword evidence="5" id="KW-0378">Hydrolase</keyword>
<dbReference type="PANTHER" id="PTHR43620:SF7">
    <property type="entry name" value="GLYCEROPHOSPHODIESTER PHOSPHODIESTERASE GDPD5-RELATED"/>
    <property type="match status" value="1"/>
</dbReference>
<dbReference type="GO" id="GO:0008889">
    <property type="term" value="F:glycerophosphodiester phosphodiesterase activity"/>
    <property type="evidence" value="ECO:0007669"/>
    <property type="project" value="UniProtKB-EC"/>
</dbReference>
<organism evidence="10 11">
    <name type="scientific">Phytoactinopolyspora mesophila</name>
    <dbReference type="NCBI Taxonomy" id="2650750"/>
    <lineage>
        <taxon>Bacteria</taxon>
        <taxon>Bacillati</taxon>
        <taxon>Actinomycetota</taxon>
        <taxon>Actinomycetes</taxon>
        <taxon>Jiangellales</taxon>
        <taxon>Jiangellaceae</taxon>
        <taxon>Phytoactinopolyspora</taxon>
    </lineage>
</organism>
<dbReference type="InterPro" id="IPR030395">
    <property type="entry name" value="GP_PDE_dom"/>
</dbReference>